<name>A0A0N1HYX6_LEPSE</name>
<dbReference type="VEuPathDB" id="TriTrypDB:Lsey_0106_0090"/>
<gene>
    <name evidence="2" type="ORF">ABL78_3915</name>
</gene>
<sequence length="383" mass="43273">MPLELKVSTAPPDSGESKPVTLKEAIDRDGVPPAPTSKQRRLLDVHVTAYPSLVNTTMLPTHQTTVKDFSSIDPVKYRKEHTVHYSNASSYSEKDDNVLEMLSTNQFANRMTQIGIQMCEERANNPDAARATKSFHARGYQSRFLAPSFDERSTYRWDYCQHDEEGFHTKVRGAQLATYRDGWTEDEKSDVDLSMKVPYLTLPVSSDRLKDKATMYRKDFMPEATNEEYRLLSHKTHLGDLGTTFAYSGYGVDDPRRQVPFDAAVASVKNMCSVVQKSFSPRASYAAKKEVPAPSAKEELEQLRAMRRETMRRAVESNHASSTAARAMMGDNSSLAKSADGQYKPVVIPGIRGSGYRRAPKENDDYVHLPRDHFCYLPVENFY</sequence>
<protein>
    <submittedName>
        <fullName evidence="2">Uncharacterized protein</fullName>
    </submittedName>
</protein>
<dbReference type="Proteomes" id="UP000038009">
    <property type="component" value="Unassembled WGS sequence"/>
</dbReference>
<dbReference type="OMA" id="ERSTYRW"/>
<reference evidence="2 3" key="1">
    <citation type="journal article" date="2015" name="PLoS Pathog.">
        <title>Leptomonas seymouri: Adaptations to the Dixenous Life Cycle Analyzed by Genome Sequencing, Transcriptome Profiling and Co-infection with Leishmania donovani.</title>
        <authorList>
            <person name="Kraeva N."/>
            <person name="Butenko A."/>
            <person name="Hlavacova J."/>
            <person name="Kostygov A."/>
            <person name="Myskova J."/>
            <person name="Grybchuk D."/>
            <person name="Lestinova T."/>
            <person name="Votypka J."/>
            <person name="Volf P."/>
            <person name="Opperdoes F."/>
            <person name="Flegontov P."/>
            <person name="Lukes J."/>
            <person name="Yurchenko V."/>
        </authorList>
    </citation>
    <scope>NUCLEOTIDE SEQUENCE [LARGE SCALE GENOMIC DNA]</scope>
    <source>
        <strain evidence="2 3">ATCC 30220</strain>
    </source>
</reference>
<dbReference type="AlphaFoldDB" id="A0A0N1HYX6"/>
<proteinExistence type="predicted"/>
<dbReference type="OrthoDB" id="270695at2759"/>
<feature type="region of interest" description="Disordered" evidence="1">
    <location>
        <begin position="1"/>
        <end position="37"/>
    </location>
</feature>
<comment type="caution">
    <text evidence="2">The sequence shown here is derived from an EMBL/GenBank/DDBJ whole genome shotgun (WGS) entry which is preliminary data.</text>
</comment>
<evidence type="ECO:0000313" key="3">
    <source>
        <dbReference type="Proteomes" id="UP000038009"/>
    </source>
</evidence>
<evidence type="ECO:0000313" key="2">
    <source>
        <dbReference type="EMBL" id="KPI87003.1"/>
    </source>
</evidence>
<evidence type="ECO:0000256" key="1">
    <source>
        <dbReference type="SAM" id="MobiDB-lite"/>
    </source>
</evidence>
<organism evidence="2 3">
    <name type="scientific">Leptomonas seymouri</name>
    <dbReference type="NCBI Taxonomy" id="5684"/>
    <lineage>
        <taxon>Eukaryota</taxon>
        <taxon>Discoba</taxon>
        <taxon>Euglenozoa</taxon>
        <taxon>Kinetoplastea</taxon>
        <taxon>Metakinetoplastina</taxon>
        <taxon>Trypanosomatida</taxon>
        <taxon>Trypanosomatidae</taxon>
        <taxon>Leishmaniinae</taxon>
        <taxon>Leptomonas</taxon>
    </lineage>
</organism>
<dbReference type="EMBL" id="LJSK01000106">
    <property type="protein sequence ID" value="KPI87003.1"/>
    <property type="molecule type" value="Genomic_DNA"/>
</dbReference>
<accession>A0A0N1HYX6</accession>
<keyword evidence="3" id="KW-1185">Reference proteome</keyword>